<gene>
    <name evidence="13" type="primary">LOC113203406</name>
</gene>
<evidence type="ECO:0000256" key="2">
    <source>
        <dbReference type="ARBA" id="ARBA00004245"/>
    </source>
</evidence>
<evidence type="ECO:0000256" key="1">
    <source>
        <dbReference type="ARBA" id="ARBA00004193"/>
    </source>
</evidence>
<evidence type="ECO:0000256" key="8">
    <source>
        <dbReference type="ARBA" id="ARBA00023139"/>
    </source>
</evidence>
<dbReference type="InterPro" id="IPR036936">
    <property type="entry name" value="CRIB_dom_sf"/>
</dbReference>
<feature type="domain" description="CRIB" evidence="11">
    <location>
        <begin position="52"/>
        <end position="65"/>
    </location>
</feature>
<accession>A0A9C6X0E4</accession>
<evidence type="ECO:0000256" key="3">
    <source>
        <dbReference type="ARBA" id="ARBA00005720"/>
    </source>
</evidence>
<comment type="similarity">
    <text evidence="3">Belongs to the CDC42SE/SPEC family.</text>
</comment>
<evidence type="ECO:0000256" key="9">
    <source>
        <dbReference type="ARBA" id="ARBA00023212"/>
    </source>
</evidence>
<evidence type="ECO:0000313" key="13">
    <source>
        <dbReference type="RefSeq" id="XP_052124863.1"/>
    </source>
</evidence>
<keyword evidence="10" id="KW-0449">Lipoprotein</keyword>
<evidence type="ECO:0000256" key="4">
    <source>
        <dbReference type="ARBA" id="ARBA00022475"/>
    </source>
</evidence>
<dbReference type="FunFam" id="3.90.810.10:FF:000004">
    <property type="entry name" value="CDC42 small effector protein 2"/>
    <property type="match status" value="1"/>
</dbReference>
<evidence type="ECO:0000313" key="12">
    <source>
        <dbReference type="Proteomes" id="UP000504606"/>
    </source>
</evidence>
<dbReference type="GO" id="GO:0005856">
    <property type="term" value="C:cytoskeleton"/>
    <property type="evidence" value="ECO:0007669"/>
    <property type="project" value="UniProtKB-SubCell"/>
</dbReference>
<dbReference type="AlphaFoldDB" id="A0A9C6X0E4"/>
<dbReference type="Pfam" id="PF00786">
    <property type="entry name" value="PBD"/>
    <property type="match status" value="1"/>
</dbReference>
<keyword evidence="8" id="KW-0564">Palmitate</keyword>
<comment type="subcellular location">
    <subcellularLocation>
        <location evidence="1">Cell membrane</location>
        <topology evidence="1">Lipid-anchor</topology>
    </subcellularLocation>
    <subcellularLocation>
        <location evidence="2">Cytoplasm</location>
        <location evidence="2">Cytoskeleton</location>
    </subcellularLocation>
</comment>
<dbReference type="PANTHER" id="PTHR13502">
    <property type="entry name" value="CDC42 SMALL EFFECTOR PROTEIN HOMOLOG"/>
    <property type="match status" value="1"/>
</dbReference>
<dbReference type="OrthoDB" id="5559822at2759"/>
<keyword evidence="9" id="KW-0206">Cytoskeleton</keyword>
<dbReference type="GO" id="GO:0005886">
    <property type="term" value="C:plasma membrane"/>
    <property type="evidence" value="ECO:0007669"/>
    <property type="project" value="UniProtKB-SubCell"/>
</dbReference>
<proteinExistence type="inferred from homology"/>
<evidence type="ECO:0000256" key="5">
    <source>
        <dbReference type="ARBA" id="ARBA00022490"/>
    </source>
</evidence>
<dbReference type="GO" id="GO:0008360">
    <property type="term" value="P:regulation of cell shape"/>
    <property type="evidence" value="ECO:0007669"/>
    <property type="project" value="UniProtKB-KW"/>
</dbReference>
<keyword evidence="6" id="KW-0133">Cell shape</keyword>
<evidence type="ECO:0000256" key="7">
    <source>
        <dbReference type="ARBA" id="ARBA00023136"/>
    </source>
</evidence>
<organism evidence="12 13">
    <name type="scientific">Frankliniella occidentalis</name>
    <name type="common">Western flower thrips</name>
    <name type="synonym">Euthrips occidentalis</name>
    <dbReference type="NCBI Taxonomy" id="133901"/>
    <lineage>
        <taxon>Eukaryota</taxon>
        <taxon>Metazoa</taxon>
        <taxon>Ecdysozoa</taxon>
        <taxon>Arthropoda</taxon>
        <taxon>Hexapoda</taxon>
        <taxon>Insecta</taxon>
        <taxon>Pterygota</taxon>
        <taxon>Neoptera</taxon>
        <taxon>Paraneoptera</taxon>
        <taxon>Thysanoptera</taxon>
        <taxon>Terebrantia</taxon>
        <taxon>Thripoidea</taxon>
        <taxon>Thripidae</taxon>
        <taxon>Frankliniella</taxon>
    </lineage>
</organism>
<reference evidence="13" key="1">
    <citation type="submission" date="2025-08" db="UniProtKB">
        <authorList>
            <consortium name="RefSeq"/>
        </authorList>
    </citation>
    <scope>IDENTIFICATION</scope>
    <source>
        <tissue evidence="13">Whole organism</tissue>
    </source>
</reference>
<keyword evidence="4" id="KW-1003">Cell membrane</keyword>
<dbReference type="InterPro" id="IPR000095">
    <property type="entry name" value="CRIB_dom"/>
</dbReference>
<dbReference type="GO" id="GO:0031267">
    <property type="term" value="F:small GTPase binding"/>
    <property type="evidence" value="ECO:0007669"/>
    <property type="project" value="InterPro"/>
</dbReference>
<dbReference type="RefSeq" id="XP_052124863.1">
    <property type="nucleotide sequence ID" value="XM_052268903.1"/>
</dbReference>
<keyword evidence="5" id="KW-0963">Cytoplasm</keyword>
<keyword evidence="7" id="KW-0472">Membrane</keyword>
<name>A0A9C6X0E4_FRAOC</name>
<dbReference type="PANTHER" id="PTHR13502:SF6">
    <property type="entry name" value="CDC42 SMALL EFFECTOR PROTEIN HOMOLOG"/>
    <property type="match status" value="1"/>
</dbReference>
<protein>
    <submittedName>
        <fullName evidence="13">CDC42 small effector protein homolog isoform X1</fullName>
    </submittedName>
</protein>
<dbReference type="Gene3D" id="3.90.810.10">
    <property type="entry name" value="CRIB domain"/>
    <property type="match status" value="1"/>
</dbReference>
<dbReference type="Proteomes" id="UP000504606">
    <property type="component" value="Unplaced"/>
</dbReference>
<evidence type="ECO:0000256" key="6">
    <source>
        <dbReference type="ARBA" id="ARBA00022960"/>
    </source>
</evidence>
<dbReference type="GeneID" id="113203406"/>
<keyword evidence="12" id="KW-1185">Reference proteome</keyword>
<dbReference type="PROSITE" id="PS50108">
    <property type="entry name" value="CRIB"/>
    <property type="match status" value="1"/>
</dbReference>
<dbReference type="GO" id="GO:0035023">
    <property type="term" value="P:regulation of Rho protein signal transduction"/>
    <property type="evidence" value="ECO:0007669"/>
    <property type="project" value="InterPro"/>
</dbReference>
<evidence type="ECO:0000259" key="11">
    <source>
        <dbReference type="PROSITE" id="PS50108"/>
    </source>
</evidence>
<sequence length="98" mass="11039">MPSSFALRMSGLQSTNMSGDMWLQWFSCCLNQPANRRKQQPAQRRRIDRSMIGEPTNFKHTGHIGSGDVEMGNSHLRAIQTQMQGKGGYDTAFTVKAY</sequence>
<dbReference type="CTD" id="40685"/>
<evidence type="ECO:0000256" key="10">
    <source>
        <dbReference type="ARBA" id="ARBA00023288"/>
    </source>
</evidence>
<dbReference type="InterPro" id="IPR039056">
    <property type="entry name" value="SPEC"/>
</dbReference>
<dbReference type="CDD" id="cd00132">
    <property type="entry name" value="CRIB"/>
    <property type="match status" value="1"/>
</dbReference>